<dbReference type="Proteomes" id="UP001142592">
    <property type="component" value="Unassembled WGS sequence"/>
</dbReference>
<feature type="chain" id="PRO_5041000392" evidence="1">
    <location>
        <begin position="20"/>
        <end position="130"/>
    </location>
</feature>
<evidence type="ECO:0000256" key="1">
    <source>
        <dbReference type="SAM" id="SignalP"/>
    </source>
</evidence>
<dbReference type="EMBL" id="JAPJUH010000001">
    <property type="protein sequence ID" value="MCX3263284.1"/>
    <property type="molecule type" value="Genomic_DNA"/>
</dbReference>
<gene>
    <name evidence="2" type="ORF">OQZ29_00900</name>
</gene>
<protein>
    <submittedName>
        <fullName evidence="2">Uncharacterized protein</fullName>
    </submittedName>
</protein>
<keyword evidence="3" id="KW-1185">Reference proteome</keyword>
<evidence type="ECO:0000313" key="3">
    <source>
        <dbReference type="Proteomes" id="UP001142592"/>
    </source>
</evidence>
<reference evidence="2" key="1">
    <citation type="submission" date="2022-11" db="EMBL/GenBank/DDBJ databases">
        <authorList>
            <person name="Graham C."/>
            <person name="Newman J.D."/>
        </authorList>
    </citation>
    <scope>NUCLEOTIDE SEQUENCE</scope>
    <source>
        <strain evidence="2">DSM 19486</strain>
    </source>
</reference>
<evidence type="ECO:0000313" key="2">
    <source>
        <dbReference type="EMBL" id="MCX3263284.1"/>
    </source>
</evidence>
<dbReference type="RefSeq" id="WP_010602885.1">
    <property type="nucleotide sequence ID" value="NZ_JAPJUH010000001.1"/>
</dbReference>
<dbReference type="AlphaFoldDB" id="A0A9X3D933"/>
<comment type="caution">
    <text evidence="2">The sequence shown here is derived from an EMBL/GenBank/DDBJ whole genome shotgun (WGS) entry which is preliminary data.</text>
</comment>
<keyword evidence="1" id="KW-0732">Signal</keyword>
<organism evidence="2 3">
    <name type="scientific">Pedobacter agri</name>
    <dbReference type="NCBI Taxonomy" id="454586"/>
    <lineage>
        <taxon>Bacteria</taxon>
        <taxon>Pseudomonadati</taxon>
        <taxon>Bacteroidota</taxon>
        <taxon>Sphingobacteriia</taxon>
        <taxon>Sphingobacteriales</taxon>
        <taxon>Sphingobacteriaceae</taxon>
        <taxon>Pedobacter</taxon>
    </lineage>
</organism>
<proteinExistence type="predicted"/>
<sequence length="130" mass="14757">MNKFLMTIILACFSYLASAQSIFKKEANWIDNKDGVSYEMNIYSKSGKDADAKIAKADFTIIGDLALLEKVELVREGKVKFNLALKAETSELQLQPGLYTFKIYHKKLGEKDFEVELKNAQKNNVKLTIK</sequence>
<accession>A0A9X3D933</accession>
<name>A0A9X3D933_9SPHI</name>
<feature type="signal peptide" evidence="1">
    <location>
        <begin position="1"/>
        <end position="19"/>
    </location>
</feature>